<evidence type="ECO:0000313" key="3">
    <source>
        <dbReference type="Proteomes" id="UP000008207"/>
    </source>
</evidence>
<evidence type="ECO:0000256" key="1">
    <source>
        <dbReference type="SAM" id="MobiDB-lite"/>
    </source>
</evidence>
<dbReference type="Proteomes" id="UP000008207">
    <property type="component" value="Chromosome"/>
</dbReference>
<dbReference type="AlphaFoldDB" id="B8IIV5"/>
<dbReference type="HOGENOM" id="CLU_2880727_0_0_5"/>
<proteinExistence type="predicted"/>
<feature type="compositionally biased region" description="Polar residues" evidence="1">
    <location>
        <begin position="1"/>
        <end position="13"/>
    </location>
</feature>
<protein>
    <submittedName>
        <fullName evidence="2">Uncharacterized protein</fullName>
    </submittedName>
</protein>
<dbReference type="EMBL" id="CP001349">
    <property type="protein sequence ID" value="ACL61750.1"/>
    <property type="molecule type" value="Genomic_DNA"/>
</dbReference>
<keyword evidence="3" id="KW-1185">Reference proteome</keyword>
<feature type="region of interest" description="Disordered" evidence="1">
    <location>
        <begin position="1"/>
        <end position="33"/>
    </location>
</feature>
<name>B8IIV5_METNO</name>
<dbReference type="KEGG" id="mno:Mnod_7008"/>
<organism evidence="2 3">
    <name type="scientific">Methylobacterium nodulans (strain LMG 21967 / CNCM I-2342 / ORS 2060)</name>
    <dbReference type="NCBI Taxonomy" id="460265"/>
    <lineage>
        <taxon>Bacteria</taxon>
        <taxon>Pseudomonadati</taxon>
        <taxon>Pseudomonadota</taxon>
        <taxon>Alphaproteobacteria</taxon>
        <taxon>Hyphomicrobiales</taxon>
        <taxon>Methylobacteriaceae</taxon>
        <taxon>Methylobacterium</taxon>
    </lineage>
</organism>
<gene>
    <name evidence="2" type="ordered locus">Mnod_7008</name>
</gene>
<sequence length="63" mass="6883">MADTSDTPKSAKTAQPKPDVVAEPSVRLQRPVEGSDQPVVIIVTEDQVDAYLKDGWKRESSKS</sequence>
<reference evidence="2 3" key="1">
    <citation type="submission" date="2009-01" db="EMBL/GenBank/DDBJ databases">
        <title>Complete sequence of chromosome of Methylobacterium nodulans ORS 2060.</title>
        <authorList>
            <consortium name="US DOE Joint Genome Institute"/>
            <person name="Lucas S."/>
            <person name="Copeland A."/>
            <person name="Lapidus A."/>
            <person name="Glavina del Rio T."/>
            <person name="Dalin E."/>
            <person name="Tice H."/>
            <person name="Bruce D."/>
            <person name="Goodwin L."/>
            <person name="Pitluck S."/>
            <person name="Sims D."/>
            <person name="Brettin T."/>
            <person name="Detter J.C."/>
            <person name="Han C."/>
            <person name="Larimer F."/>
            <person name="Land M."/>
            <person name="Hauser L."/>
            <person name="Kyrpides N."/>
            <person name="Ivanova N."/>
            <person name="Marx C.J."/>
            <person name="Richardson P."/>
        </authorList>
    </citation>
    <scope>NUCLEOTIDE SEQUENCE [LARGE SCALE GENOMIC DNA]</scope>
    <source>
        <strain evidence="3">LMG 21967 / CNCM I-2342 / ORS 2060</strain>
    </source>
</reference>
<evidence type="ECO:0000313" key="2">
    <source>
        <dbReference type="EMBL" id="ACL61750.1"/>
    </source>
</evidence>
<accession>B8IIV5</accession>
<dbReference type="RefSeq" id="WP_015933313.1">
    <property type="nucleotide sequence ID" value="NC_011894.1"/>
</dbReference>
<dbReference type="STRING" id="460265.Mnod_7008"/>